<dbReference type="STRING" id="553469.SAMN04487947_2237"/>
<dbReference type="Gene3D" id="1.20.120.80">
    <property type="entry name" value="Cytochrome c oxidase, subunit III, four-helix bundle"/>
    <property type="match status" value="1"/>
</dbReference>
<evidence type="ECO:0000313" key="2">
    <source>
        <dbReference type="EMBL" id="SFR55693.1"/>
    </source>
</evidence>
<keyword evidence="3" id="KW-1185">Reference proteome</keyword>
<evidence type="ECO:0000256" key="1">
    <source>
        <dbReference type="SAM" id="Phobius"/>
    </source>
</evidence>
<keyword evidence="1" id="KW-0812">Transmembrane</keyword>
<feature type="transmembrane region" description="Helical" evidence="1">
    <location>
        <begin position="118"/>
        <end position="142"/>
    </location>
</feature>
<dbReference type="RefSeq" id="WP_089807610.1">
    <property type="nucleotide sequence ID" value="NZ_FOYT01000002.1"/>
</dbReference>
<dbReference type="GO" id="GO:0004129">
    <property type="term" value="F:cytochrome-c oxidase activity"/>
    <property type="evidence" value="ECO:0007669"/>
    <property type="project" value="InterPro"/>
</dbReference>
<organism evidence="2 3">
    <name type="scientific">Halogeometricum rufum</name>
    <dbReference type="NCBI Taxonomy" id="553469"/>
    <lineage>
        <taxon>Archaea</taxon>
        <taxon>Methanobacteriati</taxon>
        <taxon>Methanobacteriota</taxon>
        <taxon>Stenosarchaea group</taxon>
        <taxon>Halobacteria</taxon>
        <taxon>Halobacteriales</taxon>
        <taxon>Haloferacaceae</taxon>
        <taxon>Halogeometricum</taxon>
    </lineage>
</organism>
<reference evidence="3" key="1">
    <citation type="submission" date="2016-10" db="EMBL/GenBank/DDBJ databases">
        <authorList>
            <person name="Varghese N."/>
            <person name="Submissions S."/>
        </authorList>
    </citation>
    <scope>NUCLEOTIDE SEQUENCE [LARGE SCALE GENOMIC DNA]</scope>
    <source>
        <strain evidence="3">CGMCC 1.7736</strain>
    </source>
</reference>
<sequence>MELRVRDHVPGATAALSVVSLALVFGAVLGYIPQSLLPRASDGFVAAIPHVNAVLSTTAIVTIVLGVRAIRRGDVTRHRAFMLATLGLFVAFLVLYLYRVVLEGPSDFPGPATVYQFVYLPTLAVHILLAIVCIPLLYYVLLLAVSRPVEDIYGTRHRTVGRVAASLWLISFFLGDVVYALLYVVY</sequence>
<dbReference type="AlphaFoldDB" id="A0A1I6HMJ0"/>
<gene>
    <name evidence="2" type="ORF">SAMN04487947_2237</name>
</gene>
<feature type="transmembrane region" description="Helical" evidence="1">
    <location>
        <begin position="163"/>
        <end position="185"/>
    </location>
</feature>
<dbReference type="PANTHER" id="PTHR37692">
    <property type="entry name" value="HYPOTHETICAL MEMBRANE SPANNING PROTEIN"/>
    <property type="match status" value="1"/>
</dbReference>
<feature type="transmembrane region" description="Helical" evidence="1">
    <location>
        <begin position="44"/>
        <end position="67"/>
    </location>
</feature>
<dbReference type="GO" id="GO:0022904">
    <property type="term" value="P:respiratory electron transport chain"/>
    <property type="evidence" value="ECO:0007669"/>
    <property type="project" value="InterPro"/>
</dbReference>
<feature type="transmembrane region" description="Helical" evidence="1">
    <location>
        <begin position="79"/>
        <end position="98"/>
    </location>
</feature>
<evidence type="ECO:0000313" key="3">
    <source>
        <dbReference type="Proteomes" id="UP000198531"/>
    </source>
</evidence>
<dbReference type="InterPro" id="IPR007352">
    <property type="entry name" value="DUF420"/>
</dbReference>
<dbReference type="InterPro" id="IPR013833">
    <property type="entry name" value="Cyt_c_oxidase_su3_a-hlx"/>
</dbReference>
<keyword evidence="1" id="KW-1133">Transmembrane helix</keyword>
<feature type="transmembrane region" description="Helical" evidence="1">
    <location>
        <begin position="12"/>
        <end position="32"/>
    </location>
</feature>
<dbReference type="GO" id="GO:0016020">
    <property type="term" value="C:membrane"/>
    <property type="evidence" value="ECO:0007669"/>
    <property type="project" value="InterPro"/>
</dbReference>
<protein>
    <submittedName>
        <fullName evidence="2">Putative membrane protein</fullName>
    </submittedName>
</protein>
<dbReference type="Pfam" id="PF04238">
    <property type="entry name" value="DUF420"/>
    <property type="match status" value="1"/>
</dbReference>
<proteinExistence type="predicted"/>
<accession>A0A1I6HMJ0</accession>
<name>A0A1I6HMJ0_9EURY</name>
<dbReference type="EMBL" id="FOYT01000002">
    <property type="protein sequence ID" value="SFR55693.1"/>
    <property type="molecule type" value="Genomic_DNA"/>
</dbReference>
<dbReference type="OrthoDB" id="202206at2157"/>
<keyword evidence="1" id="KW-0472">Membrane</keyword>
<dbReference type="Proteomes" id="UP000198531">
    <property type="component" value="Unassembled WGS sequence"/>
</dbReference>
<dbReference type="PANTHER" id="PTHR37692:SF1">
    <property type="entry name" value="DUF420 DOMAIN-CONTAINING PROTEIN"/>
    <property type="match status" value="1"/>
</dbReference>